<reference evidence="7" key="1">
    <citation type="submission" date="2010-11" db="EMBL/GenBank/DDBJ databases">
        <title>The complete genome of Mahella australiensis DSM 15567.</title>
        <authorList>
            <consortium name="US DOE Joint Genome Institute (JGI-PGF)"/>
            <person name="Lucas S."/>
            <person name="Copeland A."/>
            <person name="Lapidus A."/>
            <person name="Bruce D."/>
            <person name="Goodwin L."/>
            <person name="Pitluck S."/>
            <person name="Kyrpides N."/>
            <person name="Mavromatis K."/>
            <person name="Pagani I."/>
            <person name="Ivanova N."/>
            <person name="Teshima H."/>
            <person name="Brettin T."/>
            <person name="Detter J.C."/>
            <person name="Han C."/>
            <person name="Tapia R."/>
            <person name="Land M."/>
            <person name="Hauser L."/>
            <person name="Markowitz V."/>
            <person name="Cheng J.-F."/>
            <person name="Hugenholtz P."/>
            <person name="Woyke T."/>
            <person name="Wu D."/>
            <person name="Spring S."/>
            <person name="Pukall R."/>
            <person name="Steenblock K."/>
            <person name="Schneider S."/>
            <person name="Klenk H.-P."/>
            <person name="Eisen J.A."/>
        </authorList>
    </citation>
    <scope>NUCLEOTIDE SEQUENCE [LARGE SCALE GENOMIC DNA]</scope>
    <source>
        <strain evidence="7">DSM 15567 / CIP 107919 / 50-1 BON</strain>
    </source>
</reference>
<dbReference type="Gene3D" id="2.30.30.180">
    <property type="entry name" value="Ribosome maturation factor RimP, C-terminal domain"/>
    <property type="match status" value="1"/>
</dbReference>
<dbReference type="InterPro" id="IPR003728">
    <property type="entry name" value="Ribosome_maturation_RimP"/>
</dbReference>
<dbReference type="InterPro" id="IPR035956">
    <property type="entry name" value="RimP_N_sf"/>
</dbReference>
<dbReference type="EMBL" id="CP002360">
    <property type="protein sequence ID" value="AEE96230.1"/>
    <property type="molecule type" value="Genomic_DNA"/>
</dbReference>
<evidence type="ECO:0000256" key="1">
    <source>
        <dbReference type="ARBA" id="ARBA00022490"/>
    </source>
</evidence>
<evidence type="ECO:0000259" key="5">
    <source>
        <dbReference type="Pfam" id="PF17384"/>
    </source>
</evidence>
<evidence type="ECO:0000256" key="3">
    <source>
        <dbReference type="HAMAP-Rule" id="MF_01077"/>
    </source>
</evidence>
<dbReference type="InterPro" id="IPR028989">
    <property type="entry name" value="RimP_N"/>
</dbReference>
<dbReference type="STRING" id="697281.Mahau_1032"/>
<dbReference type="Pfam" id="PF02576">
    <property type="entry name" value="RimP_N"/>
    <property type="match status" value="1"/>
</dbReference>
<dbReference type="SUPFAM" id="SSF74942">
    <property type="entry name" value="YhbC-like, C-terminal domain"/>
    <property type="match status" value="1"/>
</dbReference>
<feature type="domain" description="Ribosome maturation factor RimP N-terminal" evidence="4">
    <location>
        <begin position="13"/>
        <end position="85"/>
    </location>
</feature>
<dbReference type="SUPFAM" id="SSF75420">
    <property type="entry name" value="YhbC-like, N-terminal domain"/>
    <property type="match status" value="1"/>
</dbReference>
<dbReference type="GO" id="GO:0005829">
    <property type="term" value="C:cytosol"/>
    <property type="evidence" value="ECO:0007669"/>
    <property type="project" value="TreeGrafter"/>
</dbReference>
<evidence type="ECO:0000313" key="6">
    <source>
        <dbReference type="EMBL" id="AEE96230.1"/>
    </source>
</evidence>
<dbReference type="HAMAP" id="MF_01077">
    <property type="entry name" value="RimP"/>
    <property type="match status" value="1"/>
</dbReference>
<sequence>MAKAKVADTVRQLVMPILEDNGFELVDIEFKKEGAEQYLRIFIDKPDGITIDDCELVSRHLSDKLDEIDPIPQAYILEVSSPGIDRPLKTQRDFERSMGKQVEIKLYKQSMGHKTYKGTLVGFDDERVEIETVDNQHLSFGIKDIALIKPIIEF</sequence>
<dbReference type="InterPro" id="IPR036847">
    <property type="entry name" value="RimP_C_sf"/>
</dbReference>
<evidence type="ECO:0000256" key="2">
    <source>
        <dbReference type="ARBA" id="ARBA00022517"/>
    </source>
</evidence>
<dbReference type="FunFam" id="3.30.300.70:FF:000001">
    <property type="entry name" value="Ribosome maturation factor RimP"/>
    <property type="match status" value="1"/>
</dbReference>
<keyword evidence="1 3" id="KW-0963">Cytoplasm</keyword>
<protein>
    <recommendedName>
        <fullName evidence="3">Ribosome maturation factor RimP</fullName>
    </recommendedName>
</protein>
<dbReference type="PANTHER" id="PTHR33867:SF1">
    <property type="entry name" value="RIBOSOME MATURATION FACTOR RIMP"/>
    <property type="match status" value="1"/>
</dbReference>
<feature type="domain" description="Ribosome maturation factor RimP C-terminal" evidence="5">
    <location>
        <begin position="88"/>
        <end position="154"/>
    </location>
</feature>
<keyword evidence="7" id="KW-1185">Reference proteome</keyword>
<gene>
    <name evidence="3" type="primary">rimP</name>
    <name evidence="6" type="ordered locus">Mahau_1032</name>
</gene>
<dbReference type="KEGG" id="mas:Mahau_1032"/>
<dbReference type="CDD" id="cd01734">
    <property type="entry name" value="YlxS_C"/>
    <property type="match status" value="1"/>
</dbReference>
<organism evidence="6 7">
    <name type="scientific">Mahella australiensis (strain DSM 15567 / CIP 107919 / 50-1 BON)</name>
    <dbReference type="NCBI Taxonomy" id="697281"/>
    <lineage>
        <taxon>Bacteria</taxon>
        <taxon>Bacillati</taxon>
        <taxon>Bacillota</taxon>
        <taxon>Clostridia</taxon>
        <taxon>Thermoanaerobacterales</taxon>
        <taxon>Thermoanaerobacterales Family IV. Incertae Sedis</taxon>
        <taxon>Mahella</taxon>
    </lineage>
</organism>
<evidence type="ECO:0000313" key="7">
    <source>
        <dbReference type="Proteomes" id="UP000008457"/>
    </source>
</evidence>
<accession>F4A2Q0</accession>
<comment type="function">
    <text evidence="3">Required for maturation of 30S ribosomal subunits.</text>
</comment>
<dbReference type="PANTHER" id="PTHR33867">
    <property type="entry name" value="RIBOSOME MATURATION FACTOR RIMP"/>
    <property type="match status" value="1"/>
</dbReference>
<dbReference type="GO" id="GO:0006412">
    <property type="term" value="P:translation"/>
    <property type="evidence" value="ECO:0007669"/>
    <property type="project" value="TreeGrafter"/>
</dbReference>
<dbReference type="Proteomes" id="UP000008457">
    <property type="component" value="Chromosome"/>
</dbReference>
<dbReference type="Pfam" id="PF17384">
    <property type="entry name" value="DUF150_C"/>
    <property type="match status" value="1"/>
</dbReference>
<reference evidence="6 7" key="2">
    <citation type="journal article" date="2011" name="Stand. Genomic Sci.">
        <title>Complete genome sequence of Mahella australiensis type strain (50-1 BON).</title>
        <authorList>
            <person name="Sikorski J."/>
            <person name="Teshima H."/>
            <person name="Nolan M."/>
            <person name="Lucas S."/>
            <person name="Hammon N."/>
            <person name="Deshpande S."/>
            <person name="Cheng J.F."/>
            <person name="Pitluck S."/>
            <person name="Liolios K."/>
            <person name="Pagani I."/>
            <person name="Ivanova N."/>
            <person name="Huntemann M."/>
            <person name="Mavromatis K."/>
            <person name="Ovchinikova G."/>
            <person name="Pati A."/>
            <person name="Tapia R."/>
            <person name="Han C."/>
            <person name="Goodwin L."/>
            <person name="Chen A."/>
            <person name="Palaniappan K."/>
            <person name="Land M."/>
            <person name="Hauser L."/>
            <person name="Ngatchou-Djao O.D."/>
            <person name="Rohde M."/>
            <person name="Pukall R."/>
            <person name="Spring S."/>
            <person name="Abt B."/>
            <person name="Goker M."/>
            <person name="Detter J.C."/>
            <person name="Woyke T."/>
            <person name="Bristow J."/>
            <person name="Markowitz V."/>
            <person name="Hugenholtz P."/>
            <person name="Eisen J.A."/>
            <person name="Kyrpides N.C."/>
            <person name="Klenk H.P."/>
            <person name="Lapidus A."/>
        </authorList>
    </citation>
    <scope>NUCLEOTIDE SEQUENCE [LARGE SCALE GENOMIC DNA]</scope>
    <source>
        <strain evidence="7">DSM 15567 / CIP 107919 / 50-1 BON</strain>
    </source>
</reference>
<dbReference type="HOGENOM" id="CLU_070525_2_0_9"/>
<dbReference type="OrthoDB" id="9805006at2"/>
<dbReference type="Gene3D" id="3.30.300.70">
    <property type="entry name" value="RimP-like superfamily, N-terminal"/>
    <property type="match status" value="1"/>
</dbReference>
<name>F4A2Q0_MAHA5</name>
<evidence type="ECO:0000259" key="4">
    <source>
        <dbReference type="Pfam" id="PF02576"/>
    </source>
</evidence>
<comment type="similarity">
    <text evidence="3">Belongs to the RimP family.</text>
</comment>
<keyword evidence="2 3" id="KW-0690">Ribosome biogenesis</keyword>
<comment type="subcellular location">
    <subcellularLocation>
        <location evidence="3">Cytoplasm</location>
    </subcellularLocation>
</comment>
<dbReference type="NCBIfam" id="NF000928">
    <property type="entry name" value="PRK00092.1-2"/>
    <property type="match status" value="1"/>
</dbReference>
<dbReference type="AlphaFoldDB" id="F4A2Q0"/>
<dbReference type="InterPro" id="IPR028998">
    <property type="entry name" value="RimP_C"/>
</dbReference>
<proteinExistence type="inferred from homology"/>
<dbReference type="GO" id="GO:0000028">
    <property type="term" value="P:ribosomal small subunit assembly"/>
    <property type="evidence" value="ECO:0007669"/>
    <property type="project" value="TreeGrafter"/>
</dbReference>
<dbReference type="eggNOG" id="COG0779">
    <property type="taxonomic scope" value="Bacteria"/>
</dbReference>